<evidence type="ECO:0000256" key="2">
    <source>
        <dbReference type="ARBA" id="ARBA00022723"/>
    </source>
</evidence>
<dbReference type="GO" id="GO:0008270">
    <property type="term" value="F:zinc ion binding"/>
    <property type="evidence" value="ECO:0007669"/>
    <property type="project" value="InterPro"/>
</dbReference>
<evidence type="ECO:0000256" key="8">
    <source>
        <dbReference type="SAM" id="MobiDB-lite"/>
    </source>
</evidence>
<keyword evidence="4" id="KW-0805">Transcription regulation</keyword>
<dbReference type="PANTHER" id="PTHR31313:SF81">
    <property type="entry name" value="TY1 ENHANCER ACTIVATOR"/>
    <property type="match status" value="1"/>
</dbReference>
<dbReference type="PANTHER" id="PTHR31313">
    <property type="entry name" value="TY1 ENHANCER ACTIVATOR"/>
    <property type="match status" value="1"/>
</dbReference>
<evidence type="ECO:0000313" key="10">
    <source>
        <dbReference type="EMBL" id="KAH7324529.1"/>
    </source>
</evidence>
<dbReference type="InterPro" id="IPR007219">
    <property type="entry name" value="XnlR_reg_dom"/>
</dbReference>
<feature type="compositionally biased region" description="Acidic residues" evidence="8">
    <location>
        <begin position="151"/>
        <end position="164"/>
    </location>
</feature>
<name>A0A8K0WUA7_9HYPO</name>
<comment type="caution">
    <text evidence="10">The sequence shown here is derived from an EMBL/GenBank/DDBJ whole genome shotgun (WGS) entry which is preliminary data.</text>
</comment>
<dbReference type="GO" id="GO:0003677">
    <property type="term" value="F:DNA binding"/>
    <property type="evidence" value="ECO:0007669"/>
    <property type="project" value="UniProtKB-KW"/>
</dbReference>
<reference evidence="10" key="1">
    <citation type="journal article" date="2021" name="Nat. Commun.">
        <title>Genetic determinants of endophytism in the Arabidopsis root mycobiome.</title>
        <authorList>
            <person name="Mesny F."/>
            <person name="Miyauchi S."/>
            <person name="Thiergart T."/>
            <person name="Pickel B."/>
            <person name="Atanasova L."/>
            <person name="Karlsson M."/>
            <person name="Huettel B."/>
            <person name="Barry K.W."/>
            <person name="Haridas S."/>
            <person name="Chen C."/>
            <person name="Bauer D."/>
            <person name="Andreopoulos W."/>
            <person name="Pangilinan J."/>
            <person name="LaButti K."/>
            <person name="Riley R."/>
            <person name="Lipzen A."/>
            <person name="Clum A."/>
            <person name="Drula E."/>
            <person name="Henrissat B."/>
            <person name="Kohler A."/>
            <person name="Grigoriev I.V."/>
            <person name="Martin F.M."/>
            <person name="Hacquard S."/>
        </authorList>
    </citation>
    <scope>NUCLEOTIDE SEQUENCE</scope>
    <source>
        <strain evidence="10">MPI-CAGE-CH-0235</strain>
    </source>
</reference>
<evidence type="ECO:0000256" key="4">
    <source>
        <dbReference type="ARBA" id="ARBA00023015"/>
    </source>
</evidence>
<dbReference type="Proteomes" id="UP000813444">
    <property type="component" value="Unassembled WGS sequence"/>
</dbReference>
<feature type="domain" description="Zn(2)-C6 fungal-type" evidence="9">
    <location>
        <begin position="19"/>
        <end position="48"/>
    </location>
</feature>
<organism evidence="10 11">
    <name type="scientific">Stachybotrys elegans</name>
    <dbReference type="NCBI Taxonomy" id="80388"/>
    <lineage>
        <taxon>Eukaryota</taxon>
        <taxon>Fungi</taxon>
        <taxon>Dikarya</taxon>
        <taxon>Ascomycota</taxon>
        <taxon>Pezizomycotina</taxon>
        <taxon>Sordariomycetes</taxon>
        <taxon>Hypocreomycetidae</taxon>
        <taxon>Hypocreales</taxon>
        <taxon>Stachybotryaceae</taxon>
        <taxon>Stachybotrys</taxon>
    </lineage>
</organism>
<dbReference type="CDD" id="cd12148">
    <property type="entry name" value="fungal_TF_MHR"/>
    <property type="match status" value="1"/>
</dbReference>
<dbReference type="EMBL" id="JAGPNK010000003">
    <property type="protein sequence ID" value="KAH7324529.1"/>
    <property type="molecule type" value="Genomic_DNA"/>
</dbReference>
<keyword evidence="11" id="KW-1185">Reference proteome</keyword>
<proteinExistence type="predicted"/>
<dbReference type="GO" id="GO:0005634">
    <property type="term" value="C:nucleus"/>
    <property type="evidence" value="ECO:0007669"/>
    <property type="project" value="UniProtKB-SubCell"/>
</dbReference>
<accession>A0A8K0WUA7</accession>
<evidence type="ECO:0000259" key="9">
    <source>
        <dbReference type="PROSITE" id="PS50048"/>
    </source>
</evidence>
<dbReference type="InterPro" id="IPR036864">
    <property type="entry name" value="Zn2-C6_fun-type_DNA-bd_sf"/>
</dbReference>
<dbReference type="Pfam" id="PF04082">
    <property type="entry name" value="Fungal_trans"/>
    <property type="match status" value="1"/>
</dbReference>
<dbReference type="GO" id="GO:0006351">
    <property type="term" value="P:DNA-templated transcription"/>
    <property type="evidence" value="ECO:0007669"/>
    <property type="project" value="InterPro"/>
</dbReference>
<dbReference type="SMART" id="SM00906">
    <property type="entry name" value="Fungal_trans"/>
    <property type="match status" value="1"/>
</dbReference>
<feature type="region of interest" description="Disordered" evidence="8">
    <location>
        <begin position="137"/>
        <end position="170"/>
    </location>
</feature>
<evidence type="ECO:0000313" key="11">
    <source>
        <dbReference type="Proteomes" id="UP000813444"/>
    </source>
</evidence>
<gene>
    <name evidence="10" type="ORF">B0I35DRAFT_496897</name>
</gene>
<evidence type="ECO:0000256" key="1">
    <source>
        <dbReference type="ARBA" id="ARBA00004123"/>
    </source>
</evidence>
<keyword evidence="3" id="KW-0862">Zinc</keyword>
<keyword evidence="2" id="KW-0479">Metal-binding</keyword>
<keyword evidence="7" id="KW-0539">Nucleus</keyword>
<sequence>MPKVPRDANEPNPTRVWQACVACRRKKIKCDGNTPCRNCESREASCDYQGSNDNASNSRNFGMMIEARCQQLNSFCERLEGLASQLTTALETLQKVNGASPSSTTNDLPRSLHHQPQATPTIYVADDILRAIDSQPEFTGHADDDGNMSKEDDEDETEDDEIDERDQGNDAAAFNQATVGRLGSLVTDSYGRLRFLGGATNNMLVEAVQSITPGQSLASDSPLTTKTADGNIPKNTIQPNEIPIFIHGQQWRSIPLLPAPQDLGLPPWYVADMLVGLYFDQFHYTFPVIYKPQFMAQFKQLKSANKTDNPKNERFLSVFFAVCACSASLIPSNSSSTSFSGLEYYEKALLVHFSLVGEASLERVQCLALLSMCCAGWNTLSTSWNFAGQAVRAAQDLGLHLSGLTQGIDTSCKSSPSFALRREISQRVWWSVYCLDRVTSICLGRPLAAQDADCHCKMPLAVADDELQHASENPESLKDRSASNLPLSGFLAFARLCRISGRIQRLHSPSRLSSLTDPKKAALMEQNVAAIDTSLSEWLDSLPDEIRFSPNHVDRGPNLTLCVIMFIAHSGLLLNLYRTISADPNIISADKDPISQCIGAARSCINASELVREVVPPSHHLAFCIHYLTISGLVLIRTQDQAVAKNDPDLRKCIQFLKDLEPTWSGASRARKIIEQLLETSSKPSADPIALWGAYEGSTILQLAGTDGLDLDMYTNMDFPSSWNWFPT</sequence>
<comment type="subcellular location">
    <subcellularLocation>
        <location evidence="1">Nucleus</location>
    </subcellularLocation>
</comment>
<dbReference type="AlphaFoldDB" id="A0A8K0WUA7"/>
<dbReference type="CDD" id="cd00067">
    <property type="entry name" value="GAL4"/>
    <property type="match status" value="1"/>
</dbReference>
<evidence type="ECO:0000256" key="5">
    <source>
        <dbReference type="ARBA" id="ARBA00023125"/>
    </source>
</evidence>
<dbReference type="PROSITE" id="PS50048">
    <property type="entry name" value="ZN2_CY6_FUNGAL_2"/>
    <property type="match status" value="1"/>
</dbReference>
<dbReference type="SUPFAM" id="SSF57701">
    <property type="entry name" value="Zn2/Cys6 DNA-binding domain"/>
    <property type="match status" value="1"/>
</dbReference>
<protein>
    <submittedName>
        <fullName evidence="10">Fungal-specific transcription factor domain-containing protein</fullName>
    </submittedName>
</protein>
<evidence type="ECO:0000256" key="6">
    <source>
        <dbReference type="ARBA" id="ARBA00023163"/>
    </source>
</evidence>
<dbReference type="OrthoDB" id="6486656at2759"/>
<dbReference type="PROSITE" id="PS00463">
    <property type="entry name" value="ZN2_CY6_FUNGAL_1"/>
    <property type="match status" value="1"/>
</dbReference>
<dbReference type="InterPro" id="IPR001138">
    <property type="entry name" value="Zn2Cys6_DnaBD"/>
</dbReference>
<dbReference type="GO" id="GO:0000981">
    <property type="term" value="F:DNA-binding transcription factor activity, RNA polymerase II-specific"/>
    <property type="evidence" value="ECO:0007669"/>
    <property type="project" value="InterPro"/>
</dbReference>
<keyword evidence="5" id="KW-0238">DNA-binding</keyword>
<dbReference type="SMART" id="SM00066">
    <property type="entry name" value="GAL4"/>
    <property type="match status" value="1"/>
</dbReference>
<dbReference type="InterPro" id="IPR051615">
    <property type="entry name" value="Transcr_Regulatory_Elem"/>
</dbReference>
<feature type="compositionally biased region" description="Basic and acidic residues" evidence="8">
    <location>
        <begin position="140"/>
        <end position="150"/>
    </location>
</feature>
<dbReference type="Pfam" id="PF00172">
    <property type="entry name" value="Zn_clus"/>
    <property type="match status" value="1"/>
</dbReference>
<dbReference type="Gene3D" id="4.10.240.10">
    <property type="entry name" value="Zn(2)-C6 fungal-type DNA-binding domain"/>
    <property type="match status" value="1"/>
</dbReference>
<evidence type="ECO:0000256" key="3">
    <source>
        <dbReference type="ARBA" id="ARBA00022833"/>
    </source>
</evidence>
<keyword evidence="6" id="KW-0804">Transcription</keyword>
<evidence type="ECO:0000256" key="7">
    <source>
        <dbReference type="ARBA" id="ARBA00023242"/>
    </source>
</evidence>